<dbReference type="AlphaFoldDB" id="A0A645AE65"/>
<comment type="caution">
    <text evidence="1">The sequence shown here is derived from an EMBL/GenBank/DDBJ whole genome shotgun (WGS) entry which is preliminary data.</text>
</comment>
<reference evidence="1" key="1">
    <citation type="submission" date="2019-08" db="EMBL/GenBank/DDBJ databases">
        <authorList>
            <person name="Kucharzyk K."/>
            <person name="Murdoch R.W."/>
            <person name="Higgins S."/>
            <person name="Loffler F."/>
        </authorList>
    </citation>
    <scope>NUCLEOTIDE SEQUENCE</scope>
</reference>
<gene>
    <name evidence="1" type="ORF">SDC9_98065</name>
</gene>
<dbReference type="Pfam" id="PF10963">
    <property type="entry name" value="Phage_TAC_10"/>
    <property type="match status" value="1"/>
</dbReference>
<name>A0A645AE65_9ZZZZ</name>
<organism evidence="1">
    <name type="scientific">bioreactor metagenome</name>
    <dbReference type="NCBI Taxonomy" id="1076179"/>
    <lineage>
        <taxon>unclassified sequences</taxon>
        <taxon>metagenomes</taxon>
        <taxon>ecological metagenomes</taxon>
    </lineage>
</organism>
<dbReference type="InterPro" id="IPR024406">
    <property type="entry name" value="TAC-10"/>
</dbReference>
<proteinExistence type="predicted"/>
<accession>A0A645AE65</accession>
<sequence length="128" mass="14308">MVGVGWSLWAGCMRRASAPWKGTFNARSTPATMLAHRNKELLMEKKISLTVNDKPLNFTVTLASYNKYINELTHINKVAPARNFLMRSVDEDSKDALREIVDLPGFGVQLVGALLEEYMPDVNIIVGK</sequence>
<protein>
    <submittedName>
        <fullName evidence="1">Uncharacterized protein</fullName>
    </submittedName>
</protein>
<evidence type="ECO:0000313" key="1">
    <source>
        <dbReference type="EMBL" id="MPM51317.1"/>
    </source>
</evidence>
<dbReference type="EMBL" id="VSSQ01013358">
    <property type="protein sequence ID" value="MPM51317.1"/>
    <property type="molecule type" value="Genomic_DNA"/>
</dbReference>